<dbReference type="AlphaFoldDB" id="A0A9N9XCZ6"/>
<feature type="region of interest" description="Disordered" evidence="8">
    <location>
        <begin position="17"/>
        <end position="85"/>
    </location>
</feature>
<keyword evidence="5" id="KW-0175">Coiled coil</keyword>
<evidence type="ECO:0000256" key="6">
    <source>
        <dbReference type="ARBA" id="ARBA00023163"/>
    </source>
</evidence>
<feature type="compositionally biased region" description="Basic and acidic residues" evidence="8">
    <location>
        <begin position="258"/>
        <end position="272"/>
    </location>
</feature>
<keyword evidence="3" id="KW-0678">Repressor</keyword>
<evidence type="ECO:0000256" key="3">
    <source>
        <dbReference type="ARBA" id="ARBA00022491"/>
    </source>
</evidence>
<keyword evidence="4" id="KW-0805">Transcription regulation</keyword>
<comment type="subcellular location">
    <subcellularLocation>
        <location evidence="1">Nucleus</location>
    </subcellularLocation>
</comment>
<feature type="region of interest" description="Disordered" evidence="8">
    <location>
        <begin position="174"/>
        <end position="272"/>
    </location>
</feature>
<keyword evidence="10" id="KW-1185">Reference proteome</keyword>
<dbReference type="Proteomes" id="UP001153709">
    <property type="component" value="Chromosome 5"/>
</dbReference>
<evidence type="ECO:0000313" key="10">
    <source>
        <dbReference type="Proteomes" id="UP001153709"/>
    </source>
</evidence>
<dbReference type="InterPro" id="IPR024872">
    <property type="entry name" value="HEXIM"/>
</dbReference>
<feature type="compositionally biased region" description="Polar residues" evidence="8">
    <location>
        <begin position="30"/>
        <end position="43"/>
    </location>
</feature>
<dbReference type="OrthoDB" id="10058500at2759"/>
<evidence type="ECO:0008006" key="11">
    <source>
        <dbReference type="Google" id="ProtNLM"/>
    </source>
</evidence>
<evidence type="ECO:0000256" key="7">
    <source>
        <dbReference type="ARBA" id="ARBA00023242"/>
    </source>
</evidence>
<proteinExistence type="inferred from homology"/>
<dbReference type="Gene3D" id="6.10.250.2910">
    <property type="match status" value="1"/>
</dbReference>
<organism evidence="9 10">
    <name type="scientific">Diabrotica balteata</name>
    <name type="common">Banded cucumber beetle</name>
    <dbReference type="NCBI Taxonomy" id="107213"/>
    <lineage>
        <taxon>Eukaryota</taxon>
        <taxon>Metazoa</taxon>
        <taxon>Ecdysozoa</taxon>
        <taxon>Arthropoda</taxon>
        <taxon>Hexapoda</taxon>
        <taxon>Insecta</taxon>
        <taxon>Pterygota</taxon>
        <taxon>Neoptera</taxon>
        <taxon>Endopterygota</taxon>
        <taxon>Coleoptera</taxon>
        <taxon>Polyphaga</taxon>
        <taxon>Cucujiformia</taxon>
        <taxon>Chrysomeloidea</taxon>
        <taxon>Chrysomelidae</taxon>
        <taxon>Galerucinae</taxon>
        <taxon>Diabroticina</taxon>
        <taxon>Diabroticites</taxon>
        <taxon>Diabrotica</taxon>
    </lineage>
</organism>
<feature type="compositionally biased region" description="Basic and acidic residues" evidence="8">
    <location>
        <begin position="186"/>
        <end position="218"/>
    </location>
</feature>
<reference evidence="9" key="1">
    <citation type="submission" date="2022-01" db="EMBL/GenBank/DDBJ databases">
        <authorList>
            <person name="King R."/>
        </authorList>
    </citation>
    <scope>NUCLEOTIDE SEQUENCE</scope>
</reference>
<dbReference type="GO" id="GO:0000122">
    <property type="term" value="P:negative regulation of transcription by RNA polymerase II"/>
    <property type="evidence" value="ECO:0007669"/>
    <property type="project" value="InterPro"/>
</dbReference>
<keyword evidence="7" id="KW-0539">Nucleus</keyword>
<dbReference type="PANTHER" id="PTHR13469:SF8">
    <property type="entry name" value="HEXIM P-TEFB COMPLEX SUBUNIT 1"/>
    <property type="match status" value="1"/>
</dbReference>
<keyword evidence="6" id="KW-0804">Transcription</keyword>
<evidence type="ECO:0000256" key="8">
    <source>
        <dbReference type="SAM" id="MobiDB-lite"/>
    </source>
</evidence>
<evidence type="ECO:0000256" key="4">
    <source>
        <dbReference type="ARBA" id="ARBA00023015"/>
    </source>
</evidence>
<dbReference type="Pfam" id="PF15313">
    <property type="entry name" value="HEXIM"/>
    <property type="match status" value="1"/>
</dbReference>
<feature type="compositionally biased region" description="Low complexity" evidence="8">
    <location>
        <begin position="230"/>
        <end position="252"/>
    </location>
</feature>
<dbReference type="GO" id="GO:0097322">
    <property type="term" value="F:7SK snRNA binding"/>
    <property type="evidence" value="ECO:0007669"/>
    <property type="project" value="TreeGrafter"/>
</dbReference>
<comment type="similarity">
    <text evidence="2">Belongs to the HEXIM family.</text>
</comment>
<name>A0A9N9XCZ6_DIABA</name>
<protein>
    <recommendedName>
        <fullName evidence="11">Protein HEXIM1</fullName>
    </recommendedName>
</protein>
<dbReference type="GO" id="GO:0005654">
    <property type="term" value="C:nucleoplasm"/>
    <property type="evidence" value="ECO:0007669"/>
    <property type="project" value="TreeGrafter"/>
</dbReference>
<accession>A0A9N9XCZ6</accession>
<dbReference type="GO" id="GO:0004861">
    <property type="term" value="F:cyclin-dependent protein serine/threonine kinase inhibitor activity"/>
    <property type="evidence" value="ECO:0007669"/>
    <property type="project" value="InterPro"/>
</dbReference>
<dbReference type="PRINTS" id="PR02094">
    <property type="entry name" value="HEXIMFAMILY"/>
</dbReference>
<evidence type="ECO:0000256" key="5">
    <source>
        <dbReference type="ARBA" id="ARBA00023054"/>
    </source>
</evidence>
<sequence length="272" mass="30991">MSELHPNLVENELEAKSGMLFQDDVDHPNEQSTACASDSTTKTIEGELPAKKRKTRRGKSKRRHPYLKNPRKSNKLVKPEAPHNSNQFLLEDHAIVDDLVKNLMSPNTLRTRDSSFSVDSEGEFYSSPDDEQQFLIKDFDDQYESLQAERLQGMSKSDLIAEYLALENKLEQLTKSQQKEEDDSEDSRPDLKQEIERLTMENERLRRENDLLRNKVNIESDSEDSETDSSDSCSSSSTSSSNSSRSSSRSRSPITNIDYKKTNGLPKEEPVP</sequence>
<dbReference type="PANTHER" id="PTHR13469">
    <property type="entry name" value="HEXAMETHYLENE BISACETAMIDE INDUCIBLE 1"/>
    <property type="match status" value="1"/>
</dbReference>
<feature type="compositionally biased region" description="Polar residues" evidence="8">
    <location>
        <begin position="107"/>
        <end position="118"/>
    </location>
</feature>
<evidence type="ECO:0000313" key="9">
    <source>
        <dbReference type="EMBL" id="CAG9834315.1"/>
    </source>
</evidence>
<feature type="compositionally biased region" description="Basic residues" evidence="8">
    <location>
        <begin position="51"/>
        <end position="75"/>
    </location>
</feature>
<evidence type="ECO:0000256" key="1">
    <source>
        <dbReference type="ARBA" id="ARBA00004123"/>
    </source>
</evidence>
<gene>
    <name evidence="9" type="ORF">DIABBA_LOCUS7639</name>
</gene>
<evidence type="ECO:0000256" key="2">
    <source>
        <dbReference type="ARBA" id="ARBA00008409"/>
    </source>
</evidence>
<dbReference type="GO" id="GO:0005737">
    <property type="term" value="C:cytoplasm"/>
    <property type="evidence" value="ECO:0007669"/>
    <property type="project" value="InterPro"/>
</dbReference>
<feature type="compositionally biased region" description="Acidic residues" evidence="8">
    <location>
        <begin position="220"/>
        <end position="229"/>
    </location>
</feature>
<feature type="region of interest" description="Disordered" evidence="8">
    <location>
        <begin position="107"/>
        <end position="129"/>
    </location>
</feature>
<dbReference type="EMBL" id="OU898280">
    <property type="protein sequence ID" value="CAG9834315.1"/>
    <property type="molecule type" value="Genomic_DNA"/>
</dbReference>